<proteinExistence type="predicted"/>
<dbReference type="RefSeq" id="XP_031559699.1">
    <property type="nucleotide sequence ID" value="XM_031703839.1"/>
</dbReference>
<dbReference type="GO" id="GO:0004794">
    <property type="term" value="F:threonine deaminase activity"/>
    <property type="evidence" value="ECO:0007669"/>
    <property type="project" value="TreeGrafter"/>
</dbReference>
<dbReference type="InterPro" id="IPR001926">
    <property type="entry name" value="TrpB-like_PALP"/>
</dbReference>
<evidence type="ECO:0000256" key="3">
    <source>
        <dbReference type="ARBA" id="ARBA00023239"/>
    </source>
</evidence>
<dbReference type="PANTHER" id="PTHR48078:SF6">
    <property type="entry name" value="L-THREONINE DEHYDRATASE CATABOLIC TDCB"/>
    <property type="match status" value="1"/>
</dbReference>
<dbReference type="InParanoid" id="A0A6P8HTH8"/>
<evidence type="ECO:0000259" key="6">
    <source>
        <dbReference type="Pfam" id="PF00291"/>
    </source>
</evidence>
<dbReference type="KEGG" id="aten:116295881"/>
<dbReference type="GeneID" id="116295881"/>
<reference evidence="8" key="1">
    <citation type="submission" date="2025-08" db="UniProtKB">
        <authorList>
            <consortium name="RefSeq"/>
        </authorList>
    </citation>
    <scope>IDENTIFICATION</scope>
    <source>
        <tissue evidence="8">Tentacle</tissue>
    </source>
</reference>
<name>A0A6P8HTH8_ACTTE</name>
<dbReference type="InterPro" id="IPR050147">
    <property type="entry name" value="Ser/Thr_Dehydratase"/>
</dbReference>
<organism evidence="7 8">
    <name type="scientific">Actinia tenebrosa</name>
    <name type="common">Australian red waratah sea anemone</name>
    <dbReference type="NCBI Taxonomy" id="6105"/>
    <lineage>
        <taxon>Eukaryota</taxon>
        <taxon>Metazoa</taxon>
        <taxon>Cnidaria</taxon>
        <taxon>Anthozoa</taxon>
        <taxon>Hexacorallia</taxon>
        <taxon>Actiniaria</taxon>
        <taxon>Actiniidae</taxon>
        <taxon>Actinia</taxon>
    </lineage>
</organism>
<comment type="cofactor">
    <cofactor evidence="1">
        <name>pyridoxal 5'-phosphate</name>
        <dbReference type="ChEBI" id="CHEBI:597326"/>
    </cofactor>
</comment>
<evidence type="ECO:0000313" key="7">
    <source>
        <dbReference type="Proteomes" id="UP000515163"/>
    </source>
</evidence>
<dbReference type="AlphaFoldDB" id="A0A6P8HTH8"/>
<dbReference type="Gene3D" id="3.40.50.1100">
    <property type="match status" value="2"/>
</dbReference>
<evidence type="ECO:0000313" key="8">
    <source>
        <dbReference type="RefSeq" id="XP_031559699.1"/>
    </source>
</evidence>
<keyword evidence="2" id="KW-0663">Pyridoxal phosphate</keyword>
<evidence type="ECO:0000256" key="5">
    <source>
        <dbReference type="ARBA" id="ARBA00042605"/>
    </source>
</evidence>
<keyword evidence="3" id="KW-0456">Lyase</keyword>
<keyword evidence="7" id="KW-1185">Reference proteome</keyword>
<dbReference type="Proteomes" id="UP000515163">
    <property type="component" value="Unplaced"/>
</dbReference>
<dbReference type="GO" id="GO:0006567">
    <property type="term" value="P:L-threonine catabolic process"/>
    <property type="evidence" value="ECO:0007669"/>
    <property type="project" value="TreeGrafter"/>
</dbReference>
<protein>
    <recommendedName>
        <fullName evidence="4">L-serine deaminase</fullName>
    </recommendedName>
    <alternativeName>
        <fullName evidence="5">L-threonine dehydratase</fullName>
    </alternativeName>
</protein>
<dbReference type="GO" id="GO:0009097">
    <property type="term" value="P:isoleucine biosynthetic process"/>
    <property type="evidence" value="ECO:0007669"/>
    <property type="project" value="TreeGrafter"/>
</dbReference>
<gene>
    <name evidence="8" type="primary">LOC116295881</name>
</gene>
<evidence type="ECO:0000256" key="2">
    <source>
        <dbReference type="ARBA" id="ARBA00022898"/>
    </source>
</evidence>
<sequence>MELDVLKQKSIDAYKRIRSNVRHTAIDYSPWLSALGEANVYIKWESEQITGSAKARGAFNKLLTLKEDNPDMIEKGAVAASTGNHGAACSKAMHVLGIKGVIYVPAMAEDFKRKMIEQFGSTVEQYGHTCAEAESKARAVSQEKGIPYISPSNDWDVIAGQGALGYELHQDLPEIDVLFVAVGGGGIIGGMAAYLKSVKPSIKIIGCETDQSPVMSESQKAGKILEMPHKDTLSDGTAGGVEQGSVTFNLCKRVVDQWVVVTEEDMSRAIYNVLEHHHKIIEGSAGLAVAGYVKTKEQHVGKTVAILSCGSNISIEKIKAIIKTHG</sequence>
<accession>A0A6P8HTH8</accession>
<dbReference type="InterPro" id="IPR036052">
    <property type="entry name" value="TrpB-like_PALP_sf"/>
</dbReference>
<dbReference type="GO" id="GO:0003941">
    <property type="term" value="F:L-serine ammonia-lyase activity"/>
    <property type="evidence" value="ECO:0007669"/>
    <property type="project" value="TreeGrafter"/>
</dbReference>
<evidence type="ECO:0000256" key="1">
    <source>
        <dbReference type="ARBA" id="ARBA00001933"/>
    </source>
</evidence>
<dbReference type="SUPFAM" id="SSF53686">
    <property type="entry name" value="Tryptophan synthase beta subunit-like PLP-dependent enzymes"/>
    <property type="match status" value="1"/>
</dbReference>
<evidence type="ECO:0000256" key="4">
    <source>
        <dbReference type="ARBA" id="ARBA00041766"/>
    </source>
</evidence>
<dbReference type="PANTHER" id="PTHR48078">
    <property type="entry name" value="THREONINE DEHYDRATASE, MITOCHONDRIAL-RELATED"/>
    <property type="match status" value="1"/>
</dbReference>
<dbReference type="Pfam" id="PF00291">
    <property type="entry name" value="PALP"/>
    <property type="match status" value="1"/>
</dbReference>
<dbReference type="GO" id="GO:0006565">
    <property type="term" value="P:L-serine catabolic process"/>
    <property type="evidence" value="ECO:0007669"/>
    <property type="project" value="TreeGrafter"/>
</dbReference>
<dbReference type="OrthoDB" id="4418812at2759"/>
<feature type="domain" description="Tryptophan synthase beta chain-like PALP" evidence="6">
    <location>
        <begin position="20"/>
        <end position="310"/>
    </location>
</feature>